<organism evidence="11 12">
    <name type="scientific">Clavelina lepadiformis</name>
    <name type="common">Light-bulb sea squirt</name>
    <name type="synonym">Ascidia lepadiformis</name>
    <dbReference type="NCBI Taxonomy" id="159417"/>
    <lineage>
        <taxon>Eukaryota</taxon>
        <taxon>Metazoa</taxon>
        <taxon>Chordata</taxon>
        <taxon>Tunicata</taxon>
        <taxon>Ascidiacea</taxon>
        <taxon>Aplousobranchia</taxon>
        <taxon>Clavelinidae</taxon>
        <taxon>Clavelina</taxon>
    </lineage>
</organism>
<accession>A0ABP0GX62</accession>
<dbReference type="InterPro" id="IPR024161">
    <property type="entry name" value="Znf_nanos-typ"/>
</dbReference>
<keyword evidence="5" id="KW-0862">Zinc</keyword>
<reference evidence="11 12" key="1">
    <citation type="submission" date="2024-02" db="EMBL/GenBank/DDBJ databases">
        <authorList>
            <person name="Daric V."/>
            <person name="Darras S."/>
        </authorList>
    </citation>
    <scope>NUCLEOTIDE SEQUENCE [LARGE SCALE GENOMIC DNA]</scope>
</reference>
<name>A0ABP0GX62_CLALP</name>
<gene>
    <name evidence="11" type="ORF">CVLEPA_LOCUS29398</name>
</gene>
<comment type="caution">
    <text evidence="11">The sequence shown here is derived from an EMBL/GenBank/DDBJ whole genome shotgun (WGS) entry which is preliminary data.</text>
</comment>
<evidence type="ECO:0000256" key="3">
    <source>
        <dbReference type="ARBA" id="ARBA00022723"/>
    </source>
</evidence>
<evidence type="ECO:0000256" key="6">
    <source>
        <dbReference type="ARBA" id="ARBA00022845"/>
    </source>
</evidence>
<evidence type="ECO:0000256" key="8">
    <source>
        <dbReference type="PROSITE-ProRule" id="PRU00855"/>
    </source>
</evidence>
<evidence type="ECO:0000256" key="5">
    <source>
        <dbReference type="ARBA" id="ARBA00022833"/>
    </source>
</evidence>
<dbReference type="InterPro" id="IPR038129">
    <property type="entry name" value="Nanos_sf"/>
</dbReference>
<sequence length="216" mass="24441">MSASTKREKPESSKARHEISRGKTSRKFFSSKRQQSASIADLRTIQQGQRAPLLPPLHFEHQRGIPRPLFPVGPPIGTLQRWCSSCFSTRGIAPPGPGVFASRREFGRMQQHFPRGRGHQNQRLHRRYVSQPNLSNLCVFCRSNGEPMQFYISHKIRDDNGKVTCPVLRRHVCRFCGATGDSAHTDNYCSKNPERGQGASKKLLNTTFLSSGRKRN</sequence>
<dbReference type="InterPro" id="IPR008705">
    <property type="entry name" value="Nanos/Xcar2"/>
</dbReference>
<keyword evidence="4 8" id="KW-0863">Zinc-finger</keyword>
<dbReference type="PANTHER" id="PTHR12887">
    <property type="entry name" value="NANOS PROTEIN"/>
    <property type="match status" value="1"/>
</dbReference>
<comment type="subcellular location">
    <subcellularLocation>
        <location evidence="1">Cytoplasm</location>
    </subcellularLocation>
</comment>
<feature type="region of interest" description="Disordered" evidence="9">
    <location>
        <begin position="1"/>
        <end position="38"/>
    </location>
</feature>
<keyword evidence="2" id="KW-0963">Cytoplasm</keyword>
<keyword evidence="12" id="KW-1185">Reference proteome</keyword>
<evidence type="ECO:0000256" key="9">
    <source>
        <dbReference type="SAM" id="MobiDB-lite"/>
    </source>
</evidence>
<evidence type="ECO:0000256" key="1">
    <source>
        <dbReference type="ARBA" id="ARBA00004496"/>
    </source>
</evidence>
<keyword evidence="6 8" id="KW-0810">Translation regulation</keyword>
<evidence type="ECO:0000313" key="11">
    <source>
        <dbReference type="EMBL" id="CAK8696227.1"/>
    </source>
</evidence>
<comment type="similarity">
    <text evidence="8">Belongs to the nanos family.</text>
</comment>
<feature type="domain" description="Nanos-type" evidence="10">
    <location>
        <begin position="137"/>
        <end position="191"/>
    </location>
</feature>
<evidence type="ECO:0000256" key="7">
    <source>
        <dbReference type="ARBA" id="ARBA00022884"/>
    </source>
</evidence>
<dbReference type="PROSITE" id="PS51522">
    <property type="entry name" value="ZF_NANOS"/>
    <property type="match status" value="1"/>
</dbReference>
<evidence type="ECO:0000256" key="4">
    <source>
        <dbReference type="ARBA" id="ARBA00022771"/>
    </source>
</evidence>
<keyword evidence="3" id="KW-0479">Metal-binding</keyword>
<dbReference type="Gene3D" id="4.10.60.30">
    <property type="entry name" value="Nanos, RNA-binding domain"/>
    <property type="match status" value="1"/>
</dbReference>
<feature type="compositionally biased region" description="Basic and acidic residues" evidence="9">
    <location>
        <begin position="1"/>
        <end position="21"/>
    </location>
</feature>
<evidence type="ECO:0000259" key="10">
    <source>
        <dbReference type="PROSITE" id="PS51522"/>
    </source>
</evidence>
<evidence type="ECO:0000313" key="12">
    <source>
        <dbReference type="Proteomes" id="UP001642483"/>
    </source>
</evidence>
<protein>
    <recommendedName>
        <fullName evidence="10">Nanos-type domain-containing protein</fullName>
    </recommendedName>
</protein>
<dbReference type="Pfam" id="PF05741">
    <property type="entry name" value="zf-nanos"/>
    <property type="match status" value="1"/>
</dbReference>
<keyword evidence="7 8" id="KW-0694">RNA-binding</keyword>
<dbReference type="Proteomes" id="UP001642483">
    <property type="component" value="Unassembled WGS sequence"/>
</dbReference>
<proteinExistence type="inferred from homology"/>
<dbReference type="EMBL" id="CAWYQH010000152">
    <property type="protein sequence ID" value="CAK8696227.1"/>
    <property type="molecule type" value="Genomic_DNA"/>
</dbReference>
<evidence type="ECO:0000256" key="2">
    <source>
        <dbReference type="ARBA" id="ARBA00022490"/>
    </source>
</evidence>